<dbReference type="AlphaFoldDB" id="A0A0P1AZK6"/>
<name>A0A0P1AZK6_PLAHL</name>
<evidence type="ECO:0000313" key="1">
    <source>
        <dbReference type="EMBL" id="CEG47278.1"/>
    </source>
</evidence>
<reference evidence="2" key="1">
    <citation type="submission" date="2014-09" db="EMBL/GenBank/DDBJ databases">
        <authorList>
            <person name="Sharma Rahul"/>
            <person name="Thines Marco"/>
        </authorList>
    </citation>
    <scope>NUCLEOTIDE SEQUENCE [LARGE SCALE GENOMIC DNA]</scope>
</reference>
<evidence type="ECO:0000313" key="2">
    <source>
        <dbReference type="Proteomes" id="UP000054928"/>
    </source>
</evidence>
<organism evidence="1 2">
    <name type="scientific">Plasmopara halstedii</name>
    <name type="common">Downy mildew of sunflower</name>
    <dbReference type="NCBI Taxonomy" id="4781"/>
    <lineage>
        <taxon>Eukaryota</taxon>
        <taxon>Sar</taxon>
        <taxon>Stramenopiles</taxon>
        <taxon>Oomycota</taxon>
        <taxon>Peronosporomycetes</taxon>
        <taxon>Peronosporales</taxon>
        <taxon>Peronosporaceae</taxon>
        <taxon>Plasmopara</taxon>
    </lineage>
</organism>
<proteinExistence type="predicted"/>
<dbReference type="Proteomes" id="UP000054928">
    <property type="component" value="Unassembled WGS sequence"/>
</dbReference>
<accession>A0A0P1AZK6</accession>
<protein>
    <submittedName>
        <fullName evidence="1">RxLR-like protein</fullName>
    </submittedName>
</protein>
<dbReference type="EMBL" id="CCYD01002371">
    <property type="protein sequence ID" value="CEG47278.1"/>
    <property type="molecule type" value="Genomic_DNA"/>
</dbReference>
<sequence>MLLSRAFQMLAWLTLYLNEMLAFFVREFALRDSSKVVHSFFWKPVSFLILSGDAQTSVVSHYHCT</sequence>
<keyword evidence="2" id="KW-1185">Reference proteome</keyword>
<dbReference type="RefSeq" id="XP_036263404.1">
    <property type="nucleotide sequence ID" value="XM_036407151.1"/>
</dbReference>
<dbReference type="GeneID" id="59052822"/>